<evidence type="ECO:0000256" key="3">
    <source>
        <dbReference type="ARBA" id="ARBA00018313"/>
    </source>
</evidence>
<keyword evidence="9" id="KW-0131">Cell cycle</keyword>
<evidence type="ECO:0000313" key="14">
    <source>
        <dbReference type="Proteomes" id="UP001066276"/>
    </source>
</evidence>
<gene>
    <name evidence="13" type="ORF">NDU88_000629</name>
</gene>
<dbReference type="PANTHER" id="PTHR31167:SF3">
    <property type="entry name" value="SPINDLE AND CENTRIOLE-ASSOCIATED PROTEIN 1"/>
    <property type="match status" value="1"/>
</dbReference>
<evidence type="ECO:0000256" key="5">
    <source>
        <dbReference type="ARBA" id="ARBA00022618"/>
    </source>
</evidence>
<feature type="region of interest" description="Disordered" evidence="12">
    <location>
        <begin position="360"/>
        <end position="396"/>
    </location>
</feature>
<evidence type="ECO:0000256" key="10">
    <source>
        <dbReference type="ARBA" id="ARBA00030722"/>
    </source>
</evidence>
<keyword evidence="8" id="KW-0206">Cytoskeleton</keyword>
<dbReference type="InterPro" id="IPR031387">
    <property type="entry name" value="SPICE1"/>
</dbReference>
<keyword evidence="7 11" id="KW-0175">Coiled coil</keyword>
<evidence type="ECO:0000256" key="11">
    <source>
        <dbReference type="SAM" id="Coils"/>
    </source>
</evidence>
<feature type="region of interest" description="Disordered" evidence="12">
    <location>
        <begin position="926"/>
        <end position="959"/>
    </location>
</feature>
<keyword evidence="4" id="KW-0963">Cytoplasm</keyword>
<dbReference type="Proteomes" id="UP001066276">
    <property type="component" value="Chromosome 8"/>
</dbReference>
<evidence type="ECO:0000256" key="8">
    <source>
        <dbReference type="ARBA" id="ARBA00023212"/>
    </source>
</evidence>
<feature type="region of interest" description="Disordered" evidence="12">
    <location>
        <begin position="619"/>
        <end position="662"/>
    </location>
</feature>
<comment type="caution">
    <text evidence="13">The sequence shown here is derived from an EMBL/GenBank/DDBJ whole genome shotgun (WGS) entry which is preliminary data.</text>
</comment>
<dbReference type="AlphaFoldDB" id="A0AAV7NA32"/>
<dbReference type="PANTHER" id="PTHR31167">
    <property type="entry name" value="SPINDLE AND CENTRIOLE ASSOCIATED PROTEIN 1 SPICE1"/>
    <property type="match status" value="1"/>
</dbReference>
<accession>A0AAV7NA32</accession>
<evidence type="ECO:0000256" key="7">
    <source>
        <dbReference type="ARBA" id="ARBA00023054"/>
    </source>
</evidence>
<feature type="coiled-coil region" evidence="11">
    <location>
        <begin position="476"/>
        <end position="524"/>
    </location>
</feature>
<dbReference type="GO" id="GO:0005814">
    <property type="term" value="C:centriole"/>
    <property type="evidence" value="ECO:0007669"/>
    <property type="project" value="UniProtKB-SubCell"/>
</dbReference>
<evidence type="ECO:0000256" key="9">
    <source>
        <dbReference type="ARBA" id="ARBA00023306"/>
    </source>
</evidence>
<keyword evidence="6" id="KW-0498">Mitosis</keyword>
<evidence type="ECO:0000256" key="4">
    <source>
        <dbReference type="ARBA" id="ARBA00022490"/>
    </source>
</evidence>
<feature type="compositionally biased region" description="Pro residues" evidence="12">
    <location>
        <begin position="635"/>
        <end position="658"/>
    </location>
</feature>
<feature type="region of interest" description="Disordered" evidence="12">
    <location>
        <begin position="742"/>
        <end position="790"/>
    </location>
</feature>
<keyword evidence="5" id="KW-0132">Cell division</keyword>
<dbReference type="EMBL" id="JANPWB010000012">
    <property type="protein sequence ID" value="KAJ1112361.1"/>
    <property type="molecule type" value="Genomic_DNA"/>
</dbReference>
<dbReference type="Pfam" id="PF15678">
    <property type="entry name" value="SPICE"/>
    <property type="match status" value="1"/>
</dbReference>
<dbReference type="GO" id="GO:0090307">
    <property type="term" value="P:mitotic spindle assembly"/>
    <property type="evidence" value="ECO:0007669"/>
    <property type="project" value="InterPro"/>
</dbReference>
<evidence type="ECO:0000256" key="12">
    <source>
        <dbReference type="SAM" id="MobiDB-lite"/>
    </source>
</evidence>
<evidence type="ECO:0000313" key="13">
    <source>
        <dbReference type="EMBL" id="KAJ1112361.1"/>
    </source>
</evidence>
<name>A0AAV7NA32_PLEWA</name>
<evidence type="ECO:0000256" key="1">
    <source>
        <dbReference type="ARBA" id="ARBA00004114"/>
    </source>
</evidence>
<feature type="region of interest" description="Disordered" evidence="12">
    <location>
        <begin position="685"/>
        <end position="710"/>
    </location>
</feature>
<dbReference type="GO" id="GO:0051301">
    <property type="term" value="P:cell division"/>
    <property type="evidence" value="ECO:0007669"/>
    <property type="project" value="UniProtKB-KW"/>
</dbReference>
<protein>
    <recommendedName>
        <fullName evidence="3">Spindle and centriole-associated protein 1</fullName>
    </recommendedName>
    <alternativeName>
        <fullName evidence="10">Coiled-coil domain-containing protein 52</fullName>
    </alternativeName>
</protein>
<reference evidence="13" key="1">
    <citation type="journal article" date="2022" name="bioRxiv">
        <title>Sequencing and chromosome-scale assembly of the giantPleurodeles waltlgenome.</title>
        <authorList>
            <person name="Brown T."/>
            <person name="Elewa A."/>
            <person name="Iarovenko S."/>
            <person name="Subramanian E."/>
            <person name="Araus A.J."/>
            <person name="Petzold A."/>
            <person name="Susuki M."/>
            <person name="Suzuki K.-i.T."/>
            <person name="Hayashi T."/>
            <person name="Toyoda A."/>
            <person name="Oliveira C."/>
            <person name="Osipova E."/>
            <person name="Leigh N.D."/>
            <person name="Simon A."/>
            <person name="Yun M.H."/>
        </authorList>
    </citation>
    <scope>NUCLEOTIDE SEQUENCE</scope>
    <source>
        <strain evidence="13">20211129_DDA</strain>
        <tissue evidence="13">Liver</tissue>
    </source>
</reference>
<sequence length="980" mass="107504">MNAVTGAARRSGQAGDTFCCPRSELQTGRPALRERAVGSITAAPQEQERGFCCCEGAAGVPGRHEAAVQSLCGLPRERPPPQLVRRLRRAAEMSFVRVNRSFASRGGGKRIKVKKRKAVPKQDWDCTISDLTVHRATPEDLVRRHEIHKSKNHGLAQWELREKTLMKRWRKKPQEPPDSFEKKRLAIMKEVLYDHYQLQDVLEKSDMALGAVKDLFGDAPRRRTGFPNITVAPHCDLDCSRGPIAQRRDPQTQLSVLSESVMDSQALNELDDSSQQPSSDHSMDMPDVSVSIYSNVNADRMLHLLKEENTLLEAQLLQENQSQMPFGQSFTNQGPPSTPDAQPSLADTALNATTVVKKTRSRLQAEKPDEASESTNIGQVLNPCPKKSIHAGRKGSKSDLQTASLCSLMEITNFEGPSKSQSSLEVLTHMIQEVEKELGDYEHQTGRMVMASRDRPGLTGFTLSLVNSLSRMVRYLKEGETHLKRELEDRKRLEEELNDHRMLIDALTAEIMALRQENTFQQTRLQLQAMSTDEQLISLTQAFQGIPSLESTTIFHCRPDLNKPGSEAVNKVLPDNSTCVSTTHVLQAVPDAAVHVSRTLMLEDPMGDIKAPVVEGPVKHSLRPSLPEVSTTLPEAPPSLPNGPPSLPNGPPSLPEAPPSLSEAPIKLASLPAHIFQPAVMLSPPRQKNTQGVRVHPTPAVTQPSSERETLEYQKMKASPGAAETKIDESRLFAQQWSLIQTPGGMKNTTGTQRSVSLPPTKQQRSALSADGQDSGVVDISKGDGKSSSSVEKLCDEELVTKIANLTMQNSILKAQLMKSKVDTHTPEVKDGQQQLIFVRETIDTSVSPGPCPDPKGVCINTPAVTPVEDSIERRIAELNRQSAEARKKLLQLIEQQKHATAASPPISPISSEPVWSESKGKTIEVSIPGHEPADSSVCLTTPPASVASGRRSYSPVTPPGISDRLTLFGPRPKPCFHIH</sequence>
<evidence type="ECO:0000256" key="6">
    <source>
        <dbReference type="ARBA" id="ARBA00022776"/>
    </source>
</evidence>
<organism evidence="13 14">
    <name type="scientific">Pleurodeles waltl</name>
    <name type="common">Iberian ribbed newt</name>
    <dbReference type="NCBI Taxonomy" id="8319"/>
    <lineage>
        <taxon>Eukaryota</taxon>
        <taxon>Metazoa</taxon>
        <taxon>Chordata</taxon>
        <taxon>Craniata</taxon>
        <taxon>Vertebrata</taxon>
        <taxon>Euteleostomi</taxon>
        <taxon>Amphibia</taxon>
        <taxon>Batrachia</taxon>
        <taxon>Caudata</taxon>
        <taxon>Salamandroidea</taxon>
        <taxon>Salamandridae</taxon>
        <taxon>Pleurodelinae</taxon>
        <taxon>Pleurodeles</taxon>
    </lineage>
</organism>
<proteinExistence type="predicted"/>
<feature type="compositionally biased region" description="Polar residues" evidence="12">
    <location>
        <begin position="742"/>
        <end position="767"/>
    </location>
</feature>
<comment type="subcellular location">
    <subcellularLocation>
        <location evidence="1">Cytoplasm</location>
        <location evidence="1">Cytoskeleton</location>
        <location evidence="1">Microtubule organizing center</location>
        <location evidence="1">Centrosome</location>
        <location evidence="1">Centriole</location>
    </subcellularLocation>
    <subcellularLocation>
        <location evidence="2">Cytoplasm</location>
        <location evidence="2">Cytoskeleton</location>
        <location evidence="2">Spindle</location>
    </subcellularLocation>
</comment>
<feature type="non-terminal residue" evidence="13">
    <location>
        <position position="980"/>
    </location>
</feature>
<keyword evidence="14" id="KW-1185">Reference proteome</keyword>
<dbReference type="GO" id="GO:0046599">
    <property type="term" value="P:regulation of centriole replication"/>
    <property type="evidence" value="ECO:0007669"/>
    <property type="project" value="TreeGrafter"/>
</dbReference>
<evidence type="ECO:0000256" key="2">
    <source>
        <dbReference type="ARBA" id="ARBA00004186"/>
    </source>
</evidence>
<dbReference type="GO" id="GO:0005819">
    <property type="term" value="C:spindle"/>
    <property type="evidence" value="ECO:0007669"/>
    <property type="project" value="UniProtKB-SubCell"/>
</dbReference>
<dbReference type="GO" id="GO:0051310">
    <property type="term" value="P:metaphase chromosome alignment"/>
    <property type="evidence" value="ECO:0007669"/>
    <property type="project" value="TreeGrafter"/>
</dbReference>
<dbReference type="GO" id="GO:0005813">
    <property type="term" value="C:centrosome"/>
    <property type="evidence" value="ECO:0007669"/>
    <property type="project" value="TreeGrafter"/>
</dbReference>
<feature type="coiled-coil region" evidence="11">
    <location>
        <begin position="869"/>
        <end position="896"/>
    </location>
</feature>